<feature type="compositionally biased region" description="Basic and acidic residues" evidence="19">
    <location>
        <begin position="144"/>
        <end position="171"/>
    </location>
</feature>
<dbReference type="GO" id="GO:0000278">
    <property type="term" value="P:mitotic cell cycle"/>
    <property type="evidence" value="ECO:0007669"/>
    <property type="project" value="InterPro"/>
</dbReference>
<keyword evidence="5" id="KW-0158">Chromosome</keyword>
<reference evidence="20" key="1">
    <citation type="journal article" date="2023" name="Mol. Phylogenet. Evol.">
        <title>Genome-scale phylogeny and comparative genomics of the fungal order Sordariales.</title>
        <authorList>
            <person name="Hensen N."/>
            <person name="Bonometti L."/>
            <person name="Westerberg I."/>
            <person name="Brannstrom I.O."/>
            <person name="Guillou S."/>
            <person name="Cros-Aarteil S."/>
            <person name="Calhoun S."/>
            <person name="Haridas S."/>
            <person name="Kuo A."/>
            <person name="Mondo S."/>
            <person name="Pangilinan J."/>
            <person name="Riley R."/>
            <person name="LaButti K."/>
            <person name="Andreopoulos B."/>
            <person name="Lipzen A."/>
            <person name="Chen C."/>
            <person name="Yan M."/>
            <person name="Daum C."/>
            <person name="Ng V."/>
            <person name="Clum A."/>
            <person name="Steindorff A."/>
            <person name="Ohm R.A."/>
            <person name="Martin F."/>
            <person name="Silar P."/>
            <person name="Natvig D.O."/>
            <person name="Lalanne C."/>
            <person name="Gautier V."/>
            <person name="Ament-Velasquez S.L."/>
            <person name="Kruys A."/>
            <person name="Hutchinson M.I."/>
            <person name="Powell A.J."/>
            <person name="Barry K."/>
            <person name="Miller A.N."/>
            <person name="Grigoriev I.V."/>
            <person name="Debuchy R."/>
            <person name="Gladieux P."/>
            <person name="Hiltunen Thoren M."/>
            <person name="Johannesson H."/>
        </authorList>
    </citation>
    <scope>NUCLEOTIDE SEQUENCE</scope>
    <source>
        <strain evidence="20">PSN309</strain>
    </source>
</reference>
<evidence type="ECO:0000256" key="8">
    <source>
        <dbReference type="ARBA" id="ARBA00022701"/>
    </source>
</evidence>
<dbReference type="PANTHER" id="PTHR28216:SF1">
    <property type="entry name" value="DASH COMPLEX SUBUNIT DUO1"/>
    <property type="match status" value="1"/>
</dbReference>
<evidence type="ECO:0000256" key="2">
    <source>
        <dbReference type="ARBA" id="ARBA00004186"/>
    </source>
</evidence>
<reference evidence="20" key="2">
    <citation type="submission" date="2023-05" db="EMBL/GenBank/DDBJ databases">
        <authorList>
            <consortium name="Lawrence Berkeley National Laboratory"/>
            <person name="Steindorff A."/>
            <person name="Hensen N."/>
            <person name="Bonometti L."/>
            <person name="Westerberg I."/>
            <person name="Brannstrom I.O."/>
            <person name="Guillou S."/>
            <person name="Cros-Aarteil S."/>
            <person name="Calhoun S."/>
            <person name="Haridas S."/>
            <person name="Kuo A."/>
            <person name="Mondo S."/>
            <person name="Pangilinan J."/>
            <person name="Riley R."/>
            <person name="Labutti K."/>
            <person name="Andreopoulos B."/>
            <person name="Lipzen A."/>
            <person name="Chen C."/>
            <person name="Yanf M."/>
            <person name="Daum C."/>
            <person name="Ng V."/>
            <person name="Clum A."/>
            <person name="Ohm R."/>
            <person name="Martin F."/>
            <person name="Silar P."/>
            <person name="Natvig D."/>
            <person name="Lalanne C."/>
            <person name="Gautier V."/>
            <person name="Ament-Velasquez S.L."/>
            <person name="Kruys A."/>
            <person name="Hutchinson M.I."/>
            <person name="Powell A.J."/>
            <person name="Barry K."/>
            <person name="Miller A.N."/>
            <person name="Grigoriev I.V."/>
            <person name="Debuchy R."/>
            <person name="Gladieux P."/>
            <person name="Thoren M.H."/>
            <person name="Johannesson H."/>
        </authorList>
    </citation>
    <scope>NUCLEOTIDE SEQUENCE</scope>
    <source>
        <strain evidence="20">PSN309</strain>
    </source>
</reference>
<keyword evidence="15" id="KW-0131">Cell cycle</keyword>
<comment type="similarity">
    <text evidence="4">Belongs to the DASH complex DUO1 family.</text>
</comment>
<evidence type="ECO:0000256" key="5">
    <source>
        <dbReference type="ARBA" id="ARBA00022454"/>
    </source>
</evidence>
<keyword evidence="11" id="KW-0995">Kinetochore</keyword>
<evidence type="ECO:0000256" key="19">
    <source>
        <dbReference type="SAM" id="MobiDB-lite"/>
    </source>
</evidence>
<dbReference type="GO" id="GO:0072686">
    <property type="term" value="C:mitotic spindle"/>
    <property type="evidence" value="ECO:0007669"/>
    <property type="project" value="InterPro"/>
</dbReference>
<accession>A0AAN6WZD3</accession>
<dbReference type="InterPro" id="IPR013960">
    <property type="entry name" value="DASH_Duo1"/>
</dbReference>
<comment type="subcellular location">
    <subcellularLocation>
        <location evidence="3">Chromosome</location>
        <location evidence="3">Centromere</location>
        <location evidence="3">Kinetochore</location>
    </subcellularLocation>
    <subcellularLocation>
        <location evidence="2">Cytoplasm</location>
        <location evidence="2">Cytoskeleton</location>
        <location evidence="2">Spindle</location>
    </subcellularLocation>
    <subcellularLocation>
        <location evidence="1">Nucleus</location>
    </subcellularLocation>
</comment>
<keyword evidence="6" id="KW-0963">Cytoplasm</keyword>
<evidence type="ECO:0000256" key="13">
    <source>
        <dbReference type="ARBA" id="ARBA00023212"/>
    </source>
</evidence>
<evidence type="ECO:0000256" key="14">
    <source>
        <dbReference type="ARBA" id="ARBA00023242"/>
    </source>
</evidence>
<keyword evidence="8" id="KW-0493">Microtubule</keyword>
<evidence type="ECO:0000256" key="9">
    <source>
        <dbReference type="ARBA" id="ARBA00022776"/>
    </source>
</evidence>
<keyword evidence="21" id="KW-1185">Reference proteome</keyword>
<feature type="compositionally biased region" description="Low complexity" evidence="19">
    <location>
        <begin position="240"/>
        <end position="249"/>
    </location>
</feature>
<evidence type="ECO:0000256" key="1">
    <source>
        <dbReference type="ARBA" id="ARBA00004123"/>
    </source>
</evidence>
<evidence type="ECO:0000256" key="7">
    <source>
        <dbReference type="ARBA" id="ARBA00022618"/>
    </source>
</evidence>
<feature type="region of interest" description="Disordered" evidence="19">
    <location>
        <begin position="140"/>
        <end position="249"/>
    </location>
</feature>
<feature type="compositionally biased region" description="Gly residues" evidence="19">
    <location>
        <begin position="230"/>
        <end position="239"/>
    </location>
</feature>
<dbReference type="GO" id="GO:0005874">
    <property type="term" value="C:microtubule"/>
    <property type="evidence" value="ECO:0007669"/>
    <property type="project" value="UniProtKB-KW"/>
</dbReference>
<evidence type="ECO:0000256" key="10">
    <source>
        <dbReference type="ARBA" id="ARBA00022829"/>
    </source>
</evidence>
<evidence type="ECO:0000256" key="17">
    <source>
        <dbReference type="ARBA" id="ARBA00044152"/>
    </source>
</evidence>
<dbReference type="Pfam" id="PF08651">
    <property type="entry name" value="DASH_Duo1"/>
    <property type="match status" value="1"/>
</dbReference>
<gene>
    <name evidence="20" type="ORF">QBC35DRAFT_54820</name>
</gene>
<evidence type="ECO:0000313" key="20">
    <source>
        <dbReference type="EMBL" id="KAK4190781.1"/>
    </source>
</evidence>
<evidence type="ECO:0000256" key="3">
    <source>
        <dbReference type="ARBA" id="ARBA00004629"/>
    </source>
</evidence>
<dbReference type="GO" id="GO:0051301">
    <property type="term" value="P:cell division"/>
    <property type="evidence" value="ECO:0007669"/>
    <property type="project" value="UniProtKB-KW"/>
</dbReference>
<name>A0AAN6WZD3_9PEZI</name>
<evidence type="ECO:0000256" key="11">
    <source>
        <dbReference type="ARBA" id="ARBA00022838"/>
    </source>
</evidence>
<comment type="caution">
    <text evidence="20">The sequence shown here is derived from an EMBL/GenBank/DDBJ whole genome shotgun (WGS) entry which is preliminary data.</text>
</comment>
<evidence type="ECO:0000256" key="6">
    <source>
        <dbReference type="ARBA" id="ARBA00022490"/>
    </source>
</evidence>
<keyword evidence="14" id="KW-0539">Nucleus</keyword>
<keyword evidence="9" id="KW-0498">Mitosis</keyword>
<evidence type="ECO:0000256" key="15">
    <source>
        <dbReference type="ARBA" id="ARBA00023306"/>
    </source>
</evidence>
<evidence type="ECO:0000313" key="21">
    <source>
        <dbReference type="Proteomes" id="UP001302126"/>
    </source>
</evidence>
<proteinExistence type="inferred from homology"/>
<keyword evidence="7" id="KW-0132">Cell division</keyword>
<dbReference type="EMBL" id="MU864363">
    <property type="protein sequence ID" value="KAK4190781.1"/>
    <property type="molecule type" value="Genomic_DNA"/>
</dbReference>
<evidence type="ECO:0000256" key="18">
    <source>
        <dbReference type="ARBA" id="ARBA00044358"/>
    </source>
</evidence>
<feature type="region of interest" description="Disordered" evidence="19">
    <location>
        <begin position="1"/>
        <end position="57"/>
    </location>
</feature>
<dbReference type="PANTHER" id="PTHR28216">
    <property type="entry name" value="DASH COMPLEX SUBUNIT DUO1"/>
    <property type="match status" value="1"/>
</dbReference>
<keyword evidence="10" id="KW-0159">Chromosome partition</keyword>
<dbReference type="AlphaFoldDB" id="A0AAN6WZD3"/>
<feature type="compositionally biased region" description="Basic and acidic residues" evidence="19">
    <location>
        <begin position="42"/>
        <end position="57"/>
    </location>
</feature>
<keyword evidence="16" id="KW-0137">Centromere</keyword>
<dbReference type="GO" id="GO:0042729">
    <property type="term" value="C:DASH complex"/>
    <property type="evidence" value="ECO:0007669"/>
    <property type="project" value="InterPro"/>
</dbReference>
<dbReference type="Proteomes" id="UP001302126">
    <property type="component" value="Unassembled WGS sequence"/>
</dbReference>
<protein>
    <recommendedName>
        <fullName evidence="17">DASH complex subunit DUO1</fullName>
    </recommendedName>
    <alternativeName>
        <fullName evidence="18">Outer kinetochore protein DUO1</fullName>
    </alternativeName>
</protein>
<keyword evidence="12" id="KW-0175">Coiled coil</keyword>
<feature type="compositionally biased region" description="Polar residues" evidence="19">
    <location>
        <begin position="16"/>
        <end position="41"/>
    </location>
</feature>
<sequence>MADHHYFSSEEEDSFAHQTPSKPGPNRSNSTKQIPTKTTAGTKKENSSSRFDTDEAREGALQRELEGVRNINAVIEGVIGTLERAKGNMGTVSKTVDNASTLLNTWTRILSQTEHNQRLILNPNWNGASQDLQDIENEALQKQQEAERRAAELERRREEARRKAEEEERKRQAGTSTATSSTRGGISRGIARGRVRGSSLSSRGGVTLSGYGQKSSTTGSSSTASSRGTSGIGRGGFGYTRGTRGRGVQ</sequence>
<keyword evidence="13" id="KW-0206">Cytoskeleton</keyword>
<evidence type="ECO:0000256" key="4">
    <source>
        <dbReference type="ARBA" id="ARBA00005366"/>
    </source>
</evidence>
<evidence type="ECO:0000256" key="16">
    <source>
        <dbReference type="ARBA" id="ARBA00023328"/>
    </source>
</evidence>
<feature type="compositionally biased region" description="Low complexity" evidence="19">
    <location>
        <begin position="173"/>
        <end position="229"/>
    </location>
</feature>
<dbReference type="GO" id="GO:0007059">
    <property type="term" value="P:chromosome segregation"/>
    <property type="evidence" value="ECO:0007669"/>
    <property type="project" value="UniProtKB-KW"/>
</dbReference>
<evidence type="ECO:0000256" key="12">
    <source>
        <dbReference type="ARBA" id="ARBA00023054"/>
    </source>
</evidence>
<organism evidence="20 21">
    <name type="scientific">Podospora australis</name>
    <dbReference type="NCBI Taxonomy" id="1536484"/>
    <lineage>
        <taxon>Eukaryota</taxon>
        <taxon>Fungi</taxon>
        <taxon>Dikarya</taxon>
        <taxon>Ascomycota</taxon>
        <taxon>Pezizomycotina</taxon>
        <taxon>Sordariomycetes</taxon>
        <taxon>Sordariomycetidae</taxon>
        <taxon>Sordariales</taxon>
        <taxon>Podosporaceae</taxon>
        <taxon>Podospora</taxon>
    </lineage>
</organism>